<protein>
    <recommendedName>
        <fullName evidence="2">histidine kinase</fullName>
        <ecNumber evidence="2">2.7.13.3</ecNumber>
    </recommendedName>
</protein>
<dbReference type="EMBL" id="JAUKPO010000034">
    <property type="protein sequence ID" value="MDO1450678.1"/>
    <property type="molecule type" value="Genomic_DNA"/>
</dbReference>
<dbReference type="Gene3D" id="3.30.450.20">
    <property type="entry name" value="PAS domain"/>
    <property type="match status" value="1"/>
</dbReference>
<dbReference type="Gene3D" id="1.10.287.130">
    <property type="match status" value="1"/>
</dbReference>
<dbReference type="PROSITE" id="PS50109">
    <property type="entry name" value="HIS_KIN"/>
    <property type="match status" value="1"/>
</dbReference>
<evidence type="ECO:0000256" key="3">
    <source>
        <dbReference type="ARBA" id="ARBA00022553"/>
    </source>
</evidence>
<dbReference type="InterPro" id="IPR004358">
    <property type="entry name" value="Sig_transdc_His_kin-like_C"/>
</dbReference>
<gene>
    <name evidence="11" type="ORF">Q0590_30675</name>
</gene>
<dbReference type="SUPFAM" id="SSF47384">
    <property type="entry name" value="Homodimeric domain of signal transducing histidine kinase"/>
    <property type="match status" value="1"/>
</dbReference>
<keyword evidence="6 11" id="KW-0418">Kinase</keyword>
<sequence>MTIASKTIWSQFIQRKLLLIIFLATLLTGSFLLIDYLGTQILSTLRAYVHGESAYSKGQKNALIHLMRYINSHNPARYEKYRQQIAIPIADKHARLELEKQNPDLFLAQQWYIRGGNHPHDVEQMARLFTYLKYFQATRQVLELWREADGHIEKLDEHASIIHTLIETKQADNEQLNGQVAQILGINEQLTLLEEQFSASLGQIARQTERALFSATCLVSFGLLLLFSFVVTRTFRHIKGTKEKYRTLFEESLNGILLSSAEGKLTEINPMGGWLLDLEDSRQVSSYSLAEVFAKFRNGEALYERFLAAKQLENVEIEILQQETTKAFALLNVIAQYESNGRIHSYRTILRNITDQKLAEQVLATHCQELKKINTELDSFVYRASHDLRAPLASILGLIEISKPEVDLQQRTAYLQLMSKSVHKLDNFIKNIISYSKNTRLEPTAEPIDFSKLISEVLDDLHYMEGVDKIAIQIKIEAASLFYSDPFRLQILFSNFISNAIKYRKPIAEPYLQIKIETSEQKAIIEFIDNGIGIEKEAIDKIFNMFYRATEQNAGSGLGLYIAKEALNFLKGSIKVDSQVGKGTHFTLELPSMVAPAN</sequence>
<dbReference type="PRINTS" id="PR00344">
    <property type="entry name" value="BCTRLSENSOR"/>
</dbReference>
<dbReference type="InterPro" id="IPR003594">
    <property type="entry name" value="HATPase_dom"/>
</dbReference>
<dbReference type="InterPro" id="IPR005467">
    <property type="entry name" value="His_kinase_dom"/>
</dbReference>
<dbReference type="InterPro" id="IPR050351">
    <property type="entry name" value="BphY/WalK/GraS-like"/>
</dbReference>
<keyword evidence="7" id="KW-0067">ATP-binding</keyword>
<evidence type="ECO:0000259" key="10">
    <source>
        <dbReference type="PROSITE" id="PS50113"/>
    </source>
</evidence>
<evidence type="ECO:0000256" key="7">
    <source>
        <dbReference type="ARBA" id="ARBA00022840"/>
    </source>
</evidence>
<dbReference type="InterPro" id="IPR036097">
    <property type="entry name" value="HisK_dim/P_sf"/>
</dbReference>
<evidence type="ECO:0000256" key="8">
    <source>
        <dbReference type="ARBA" id="ARBA00023012"/>
    </source>
</evidence>
<dbReference type="RefSeq" id="WP_302041479.1">
    <property type="nucleotide sequence ID" value="NZ_JAUKPO010000034.1"/>
</dbReference>
<dbReference type="SMART" id="SM00388">
    <property type="entry name" value="HisKA"/>
    <property type="match status" value="1"/>
</dbReference>
<feature type="domain" description="PAC" evidence="10">
    <location>
        <begin position="313"/>
        <end position="365"/>
    </location>
</feature>
<comment type="catalytic activity">
    <reaction evidence="1">
        <text>ATP + protein L-histidine = ADP + protein N-phospho-L-histidine.</text>
        <dbReference type="EC" id="2.7.13.3"/>
    </reaction>
</comment>
<dbReference type="PROSITE" id="PS50113">
    <property type="entry name" value="PAC"/>
    <property type="match status" value="1"/>
</dbReference>
<dbReference type="Pfam" id="PF00512">
    <property type="entry name" value="HisKA"/>
    <property type="match status" value="1"/>
</dbReference>
<organism evidence="11 12">
    <name type="scientific">Rhodocytophaga aerolata</name>
    <dbReference type="NCBI Taxonomy" id="455078"/>
    <lineage>
        <taxon>Bacteria</taxon>
        <taxon>Pseudomonadati</taxon>
        <taxon>Bacteroidota</taxon>
        <taxon>Cytophagia</taxon>
        <taxon>Cytophagales</taxon>
        <taxon>Rhodocytophagaceae</taxon>
        <taxon>Rhodocytophaga</taxon>
    </lineage>
</organism>
<dbReference type="Proteomes" id="UP001168528">
    <property type="component" value="Unassembled WGS sequence"/>
</dbReference>
<evidence type="ECO:0000259" key="9">
    <source>
        <dbReference type="PROSITE" id="PS50109"/>
    </source>
</evidence>
<proteinExistence type="predicted"/>
<dbReference type="Pfam" id="PF02518">
    <property type="entry name" value="HATPase_c"/>
    <property type="match status" value="1"/>
</dbReference>
<name>A0ABT8RF01_9BACT</name>
<evidence type="ECO:0000256" key="5">
    <source>
        <dbReference type="ARBA" id="ARBA00022741"/>
    </source>
</evidence>
<accession>A0ABT8RF01</accession>
<dbReference type="SMART" id="SM00387">
    <property type="entry name" value="HATPase_c"/>
    <property type="match status" value="1"/>
</dbReference>
<keyword evidence="3" id="KW-0597">Phosphoprotein</keyword>
<comment type="caution">
    <text evidence="11">The sequence shown here is derived from an EMBL/GenBank/DDBJ whole genome shotgun (WGS) entry which is preliminary data.</text>
</comment>
<dbReference type="CDD" id="cd00075">
    <property type="entry name" value="HATPase"/>
    <property type="match status" value="1"/>
</dbReference>
<dbReference type="EC" id="2.7.13.3" evidence="2"/>
<evidence type="ECO:0000256" key="4">
    <source>
        <dbReference type="ARBA" id="ARBA00022679"/>
    </source>
</evidence>
<dbReference type="PANTHER" id="PTHR42878">
    <property type="entry name" value="TWO-COMPONENT HISTIDINE KINASE"/>
    <property type="match status" value="1"/>
</dbReference>
<feature type="domain" description="Histidine kinase" evidence="9">
    <location>
        <begin position="383"/>
        <end position="594"/>
    </location>
</feature>
<dbReference type="PANTHER" id="PTHR42878:SF7">
    <property type="entry name" value="SENSOR HISTIDINE KINASE GLRK"/>
    <property type="match status" value="1"/>
</dbReference>
<reference evidence="11" key="1">
    <citation type="submission" date="2023-07" db="EMBL/GenBank/DDBJ databases">
        <title>The genome sequence of Rhodocytophaga aerolata KACC 12507.</title>
        <authorList>
            <person name="Zhang X."/>
        </authorList>
    </citation>
    <scope>NUCLEOTIDE SEQUENCE</scope>
    <source>
        <strain evidence="11">KACC 12507</strain>
    </source>
</reference>
<dbReference type="GO" id="GO:0016301">
    <property type="term" value="F:kinase activity"/>
    <property type="evidence" value="ECO:0007669"/>
    <property type="project" value="UniProtKB-KW"/>
</dbReference>
<keyword evidence="12" id="KW-1185">Reference proteome</keyword>
<dbReference type="CDD" id="cd00082">
    <property type="entry name" value="HisKA"/>
    <property type="match status" value="1"/>
</dbReference>
<dbReference type="InterPro" id="IPR036890">
    <property type="entry name" value="HATPase_C_sf"/>
</dbReference>
<evidence type="ECO:0000313" key="11">
    <source>
        <dbReference type="EMBL" id="MDO1450678.1"/>
    </source>
</evidence>
<dbReference type="Gene3D" id="3.30.565.10">
    <property type="entry name" value="Histidine kinase-like ATPase, C-terminal domain"/>
    <property type="match status" value="1"/>
</dbReference>
<evidence type="ECO:0000313" key="12">
    <source>
        <dbReference type="Proteomes" id="UP001168528"/>
    </source>
</evidence>
<keyword evidence="5" id="KW-0547">Nucleotide-binding</keyword>
<evidence type="ECO:0000256" key="6">
    <source>
        <dbReference type="ARBA" id="ARBA00022777"/>
    </source>
</evidence>
<keyword evidence="4" id="KW-0808">Transferase</keyword>
<dbReference type="SUPFAM" id="SSF55874">
    <property type="entry name" value="ATPase domain of HSP90 chaperone/DNA topoisomerase II/histidine kinase"/>
    <property type="match status" value="1"/>
</dbReference>
<dbReference type="InterPro" id="IPR000700">
    <property type="entry name" value="PAS-assoc_C"/>
</dbReference>
<dbReference type="InterPro" id="IPR003661">
    <property type="entry name" value="HisK_dim/P_dom"/>
</dbReference>
<keyword evidence="8" id="KW-0902">Two-component regulatory system</keyword>
<evidence type="ECO:0000256" key="1">
    <source>
        <dbReference type="ARBA" id="ARBA00000085"/>
    </source>
</evidence>
<evidence type="ECO:0000256" key="2">
    <source>
        <dbReference type="ARBA" id="ARBA00012438"/>
    </source>
</evidence>